<dbReference type="SMART" id="SM00398">
    <property type="entry name" value="HMG"/>
    <property type="match status" value="1"/>
</dbReference>
<sequence length="508" mass="55134">MAAAPSVDPSASFAFAPNVTPGTFNDPPSPTDSSSDLLFPATEGGSAPRRAAHAKKKPENHIPRPPNAFILFRSSFIKNQHVSSEVETNHSTLSKIIGLTWQNLPHEERQVWHAKAKAALEEHKRKFPQYAFRPLHTKGKAPAEKRKVREVEPKDMKRCEKIAQLLIEGMKGAALDAAIQEFDKHHVPEVVTRFEAPITARHYRRSSSAPAPDSEHTPFLKQEEQTPSPSSSKPKPLKVRSSSSQPDATRSSPMYECPTPSPPSEADTESDYYSSPAPSSPYPQPPSSPYPQTPTYALAPQQPSFDFSTFTFNSADAAPAMSYQPCDPLDQQSAYEMYAPQDSQESFVSFDQPCLTINTSFGGSWPGTTSSSPLSSIPGTPQMYSAVHPPCDPTAVIDTCFHSLSEVYDPSADYLPQPQDPAHHHQLYSAGVPVSVPVPVPASAYCALHGHPHGMDCSGMDMAYGAAHAQDFGGVPPKDGFSPFYGRQALDAAVYAPASYMAPVPAFM</sequence>
<dbReference type="InterPro" id="IPR036910">
    <property type="entry name" value="HMG_box_dom_sf"/>
</dbReference>
<keyword evidence="1 3" id="KW-0238">DNA-binding</keyword>
<accession>A0A2G8RNV0</accession>
<dbReference type="PANTHER" id="PTHR45789">
    <property type="entry name" value="FI18025P1"/>
    <property type="match status" value="1"/>
</dbReference>
<keyword evidence="7" id="KW-1185">Reference proteome</keyword>
<dbReference type="EMBL" id="AYKW01000068">
    <property type="protein sequence ID" value="PIL23195.1"/>
    <property type="molecule type" value="Genomic_DNA"/>
</dbReference>
<feature type="compositionally biased region" description="Basic and acidic residues" evidence="4">
    <location>
        <begin position="213"/>
        <end position="224"/>
    </location>
</feature>
<name>A0A2G8RNV0_9APHY</name>
<keyword evidence="2 3" id="KW-0539">Nucleus</keyword>
<comment type="caution">
    <text evidence="6">The sequence shown here is derived from an EMBL/GenBank/DDBJ whole genome shotgun (WGS) entry which is preliminary data.</text>
</comment>
<feature type="compositionally biased region" description="Low complexity" evidence="4">
    <location>
        <begin position="227"/>
        <end position="244"/>
    </location>
</feature>
<evidence type="ECO:0000256" key="2">
    <source>
        <dbReference type="ARBA" id="ARBA00023242"/>
    </source>
</evidence>
<dbReference type="GO" id="GO:0005634">
    <property type="term" value="C:nucleus"/>
    <property type="evidence" value="ECO:0007669"/>
    <property type="project" value="UniProtKB-UniRule"/>
</dbReference>
<dbReference type="AlphaFoldDB" id="A0A2G8RNV0"/>
<dbReference type="OrthoDB" id="6247875at2759"/>
<reference evidence="6 7" key="1">
    <citation type="journal article" date="2015" name="Sci. Rep.">
        <title>Chromosome-level genome map provides insights into diverse defense mechanisms in the medicinal fungus Ganoderma sinense.</title>
        <authorList>
            <person name="Zhu Y."/>
            <person name="Xu J."/>
            <person name="Sun C."/>
            <person name="Zhou S."/>
            <person name="Xu H."/>
            <person name="Nelson D.R."/>
            <person name="Qian J."/>
            <person name="Song J."/>
            <person name="Luo H."/>
            <person name="Xiang L."/>
            <person name="Li Y."/>
            <person name="Xu Z."/>
            <person name="Ji A."/>
            <person name="Wang L."/>
            <person name="Lu S."/>
            <person name="Hayward A."/>
            <person name="Sun W."/>
            <person name="Li X."/>
            <person name="Schwartz D.C."/>
            <person name="Wang Y."/>
            <person name="Chen S."/>
        </authorList>
    </citation>
    <scope>NUCLEOTIDE SEQUENCE [LARGE SCALE GENOMIC DNA]</scope>
    <source>
        <strain evidence="6 7">ZZ0214-1</strain>
    </source>
</reference>
<dbReference type="Pfam" id="PF00505">
    <property type="entry name" value="HMG_box"/>
    <property type="match status" value="1"/>
</dbReference>
<dbReference type="Proteomes" id="UP000230002">
    <property type="component" value="Unassembled WGS sequence"/>
</dbReference>
<feature type="DNA-binding region" description="HMG box" evidence="3">
    <location>
        <begin position="62"/>
        <end position="131"/>
    </location>
</feature>
<feature type="region of interest" description="Disordered" evidence="4">
    <location>
        <begin position="202"/>
        <end position="301"/>
    </location>
</feature>
<evidence type="ECO:0000313" key="7">
    <source>
        <dbReference type="Proteomes" id="UP000230002"/>
    </source>
</evidence>
<dbReference type="InterPro" id="IPR009071">
    <property type="entry name" value="HMG_box_dom"/>
</dbReference>
<evidence type="ECO:0000256" key="4">
    <source>
        <dbReference type="SAM" id="MobiDB-lite"/>
    </source>
</evidence>
<dbReference type="STRING" id="1077348.A0A2G8RNV0"/>
<feature type="domain" description="HMG box" evidence="5">
    <location>
        <begin position="62"/>
        <end position="131"/>
    </location>
</feature>
<dbReference type="SUPFAM" id="SSF47095">
    <property type="entry name" value="HMG-box"/>
    <property type="match status" value="1"/>
</dbReference>
<evidence type="ECO:0000259" key="5">
    <source>
        <dbReference type="PROSITE" id="PS50118"/>
    </source>
</evidence>
<dbReference type="GO" id="GO:0000981">
    <property type="term" value="F:DNA-binding transcription factor activity, RNA polymerase II-specific"/>
    <property type="evidence" value="ECO:0007669"/>
    <property type="project" value="TreeGrafter"/>
</dbReference>
<feature type="region of interest" description="Disordered" evidence="4">
    <location>
        <begin position="1"/>
        <end position="64"/>
    </location>
</feature>
<protein>
    <submittedName>
        <fullName evidence="6">Transcription factor</fullName>
    </submittedName>
</protein>
<organism evidence="6 7">
    <name type="scientific">Ganoderma sinense ZZ0214-1</name>
    <dbReference type="NCBI Taxonomy" id="1077348"/>
    <lineage>
        <taxon>Eukaryota</taxon>
        <taxon>Fungi</taxon>
        <taxon>Dikarya</taxon>
        <taxon>Basidiomycota</taxon>
        <taxon>Agaricomycotina</taxon>
        <taxon>Agaricomycetes</taxon>
        <taxon>Polyporales</taxon>
        <taxon>Polyporaceae</taxon>
        <taxon>Ganoderma</taxon>
    </lineage>
</organism>
<evidence type="ECO:0000313" key="6">
    <source>
        <dbReference type="EMBL" id="PIL23195.1"/>
    </source>
</evidence>
<dbReference type="CDD" id="cd01389">
    <property type="entry name" value="HMG-box_ROX1-like"/>
    <property type="match status" value="1"/>
</dbReference>
<dbReference type="PROSITE" id="PS50118">
    <property type="entry name" value="HMG_BOX_2"/>
    <property type="match status" value="1"/>
</dbReference>
<feature type="compositionally biased region" description="Pro residues" evidence="4">
    <location>
        <begin position="278"/>
        <end position="292"/>
    </location>
</feature>
<evidence type="ECO:0000256" key="1">
    <source>
        <dbReference type="ARBA" id="ARBA00023125"/>
    </source>
</evidence>
<dbReference type="PANTHER" id="PTHR45789:SF2">
    <property type="entry name" value="FI18025P1"/>
    <property type="match status" value="1"/>
</dbReference>
<dbReference type="InterPro" id="IPR051356">
    <property type="entry name" value="SOX/SOX-like_TF"/>
</dbReference>
<evidence type="ECO:0000256" key="3">
    <source>
        <dbReference type="PROSITE-ProRule" id="PRU00267"/>
    </source>
</evidence>
<proteinExistence type="predicted"/>
<dbReference type="GO" id="GO:0000978">
    <property type="term" value="F:RNA polymerase II cis-regulatory region sequence-specific DNA binding"/>
    <property type="evidence" value="ECO:0007669"/>
    <property type="project" value="TreeGrafter"/>
</dbReference>
<dbReference type="Gene3D" id="1.10.30.10">
    <property type="entry name" value="High mobility group box domain"/>
    <property type="match status" value="1"/>
</dbReference>
<gene>
    <name evidence="6" type="ORF">GSI_14504</name>
</gene>